<organism evidence="1 2">
    <name type="scientific">Paenibacillus brasilensis</name>
    <dbReference type="NCBI Taxonomy" id="128574"/>
    <lineage>
        <taxon>Bacteria</taxon>
        <taxon>Bacillati</taxon>
        <taxon>Bacillota</taxon>
        <taxon>Bacilli</taxon>
        <taxon>Bacillales</taxon>
        <taxon>Paenibacillaceae</taxon>
        <taxon>Paenibacillus</taxon>
    </lineage>
</organism>
<dbReference type="Proteomes" id="UP001242811">
    <property type="component" value="Unassembled WGS sequence"/>
</dbReference>
<dbReference type="EMBL" id="JAUSWA010000025">
    <property type="protein sequence ID" value="MDQ0495632.1"/>
    <property type="molecule type" value="Genomic_DNA"/>
</dbReference>
<evidence type="ECO:0000313" key="1">
    <source>
        <dbReference type="EMBL" id="MDQ0495632.1"/>
    </source>
</evidence>
<gene>
    <name evidence="1" type="ORF">QOZ95_003814</name>
</gene>
<dbReference type="InterPro" id="IPR023823">
    <property type="entry name" value="CHP04066_peptide_maturation"/>
</dbReference>
<dbReference type="NCBIfam" id="TIGR04066">
    <property type="entry name" value="nat_prod_clost"/>
    <property type="match status" value="1"/>
</dbReference>
<evidence type="ECO:0000313" key="2">
    <source>
        <dbReference type="Proteomes" id="UP001242811"/>
    </source>
</evidence>
<name>A0ABU0L1R4_9BACL</name>
<proteinExistence type="predicted"/>
<sequence length="359" mass="40749">MNQKVVAYPLSAHNLVVIQNRKQLKQLEIVGAVSAEISTDKKDTFFTNEKSISNVTLYDNFETAIKNTDAVLILPLSNYANTNLVISKIKYALSNNKRVFSMQKFDSDTLSSLTSSSSDLFTSLLNLESVNTETFYEKVIHRIETPLVVVAGLSDECELPNLQLQLRSRLKELGYKVSQIGSMNYSEAFGFHSIPSFMTDNLITASDKIYRFNRFVKEIEVAEQPDIMVLGLPNALCPYNNKFTLGFGIIPFYITQAVVSDYSIIALNYGEYNSEFIENMRSVLRFRFNLEPDCILMSDIHIDYNDIDNSGNTRHFTCGSEQVDKAIQCCEYEILNLHKESDLNSLVEQLIENLSNNYV</sequence>
<accession>A0ABU0L1R4</accession>
<dbReference type="RefSeq" id="WP_152380664.1">
    <property type="nucleotide sequence ID" value="NZ_CP045298.1"/>
</dbReference>
<reference evidence="1 2" key="1">
    <citation type="submission" date="2023-07" db="EMBL/GenBank/DDBJ databases">
        <title>Genomic Encyclopedia of Type Strains, Phase IV (KMG-IV): sequencing the most valuable type-strain genomes for metagenomic binning, comparative biology and taxonomic classification.</title>
        <authorList>
            <person name="Goeker M."/>
        </authorList>
    </citation>
    <scope>NUCLEOTIDE SEQUENCE [LARGE SCALE GENOMIC DNA]</scope>
    <source>
        <strain evidence="1 2">DSM 14914</strain>
    </source>
</reference>
<keyword evidence="2" id="KW-1185">Reference proteome</keyword>
<comment type="caution">
    <text evidence="1">The sequence shown here is derived from an EMBL/GenBank/DDBJ whole genome shotgun (WGS) entry which is preliminary data.</text>
</comment>
<protein>
    <submittedName>
        <fullName evidence="1">Peptide maturation system protein (TIGR04066 family)</fullName>
    </submittedName>
</protein>